<proteinExistence type="predicted"/>
<evidence type="ECO:0000313" key="3">
    <source>
        <dbReference type="Proteomes" id="UP000000673"/>
    </source>
</evidence>
<name>W5JQ15_ANODA</name>
<dbReference type="EMBL" id="ADMH02000438">
    <property type="protein sequence ID" value="ETN66487.1"/>
    <property type="molecule type" value="Genomic_DNA"/>
</dbReference>
<organism evidence="1">
    <name type="scientific">Anopheles darlingi</name>
    <name type="common">Mosquito</name>
    <dbReference type="NCBI Taxonomy" id="43151"/>
    <lineage>
        <taxon>Eukaryota</taxon>
        <taxon>Metazoa</taxon>
        <taxon>Ecdysozoa</taxon>
        <taxon>Arthropoda</taxon>
        <taxon>Hexapoda</taxon>
        <taxon>Insecta</taxon>
        <taxon>Pterygota</taxon>
        <taxon>Neoptera</taxon>
        <taxon>Endopterygota</taxon>
        <taxon>Diptera</taxon>
        <taxon>Nematocera</taxon>
        <taxon>Culicoidea</taxon>
        <taxon>Culicidae</taxon>
        <taxon>Anophelinae</taxon>
        <taxon>Anopheles</taxon>
    </lineage>
</organism>
<keyword evidence="3" id="KW-1185">Reference proteome</keyword>
<protein>
    <submittedName>
        <fullName evidence="1">Mediator of RNA polymerase II transcription subunit 12</fullName>
    </submittedName>
</protein>
<sequence length="242" mass="26775">MNRNSKSNLAGAQSYVPEGNCVPNMATEQQMQYQGHHPHTSSYCCLRQTQQHPVAIAPNQLQTAQCQPHHPGYVSLDTSAPTMHSGYMLQHQQQQQLQQSSIQQNKVGNGQAVATGYSQPTQCNGPVGFSSGYPIQQVQQSSSEPYQQQRGTSMMACNGLDQKWNRMAGGRNLHQQQQSVWKQHARQLHLAPQQQQMALEQQTSGDQYFLDPNCTVPVMPQSAPPSPTACSNPTCKKCKPCK</sequence>
<dbReference type="EnsemblMetazoa" id="ADAC001725-RA">
    <property type="protein sequence ID" value="ADAC001725-PA"/>
    <property type="gene ID" value="ADAC001725"/>
</dbReference>
<dbReference type="VEuPathDB" id="VectorBase:ADAC001725"/>
<dbReference type="AlphaFoldDB" id="W5JQ15"/>
<gene>
    <name evidence="1" type="ORF">AND_001725</name>
</gene>
<reference evidence="1 3" key="1">
    <citation type="journal article" date="2010" name="BMC Genomics">
        <title>Combination of measures distinguishes pre-miRNAs from other stem-loops in the genome of the newly sequenced Anopheles darlingi.</title>
        <authorList>
            <person name="Mendes N.D."/>
            <person name="Freitas A.T."/>
            <person name="Vasconcelos A.T."/>
            <person name="Sagot M.F."/>
        </authorList>
    </citation>
    <scope>NUCLEOTIDE SEQUENCE</scope>
</reference>
<reference evidence="2" key="4">
    <citation type="submission" date="2015-06" db="UniProtKB">
        <authorList>
            <consortium name="EnsemblMetazoa"/>
        </authorList>
    </citation>
    <scope>IDENTIFICATION</scope>
</reference>
<reference evidence="1" key="2">
    <citation type="submission" date="2010-05" db="EMBL/GenBank/DDBJ databases">
        <authorList>
            <person name="Almeida L.G."/>
            <person name="Nicolas M.F."/>
            <person name="Souza R.C."/>
            <person name="Vasconcelos A.T.R."/>
        </authorList>
    </citation>
    <scope>NUCLEOTIDE SEQUENCE</scope>
</reference>
<accession>W5JQ15</accession>
<reference evidence="1" key="3">
    <citation type="journal article" date="2013" name="Nucleic Acids Res.">
        <title>The genome of Anopheles darlingi, the main neotropical malaria vector.</title>
        <authorList>
            <person name="Marinotti O."/>
            <person name="Cerqueira G.C."/>
            <person name="de Almeida L.G."/>
            <person name="Ferro M.I."/>
            <person name="Loreto E.L."/>
            <person name="Zaha A."/>
            <person name="Teixeira S.M."/>
            <person name="Wespiser A.R."/>
            <person name="Almeida E Silva A."/>
            <person name="Schlindwein A.D."/>
            <person name="Pacheco A.C."/>
            <person name="Silva A.L."/>
            <person name="Graveley B.R."/>
            <person name="Walenz B.P."/>
            <person name="Lima Bde A."/>
            <person name="Ribeiro C.A."/>
            <person name="Nunes-Silva C.G."/>
            <person name="de Carvalho C.R."/>
            <person name="Soares C.M."/>
            <person name="de Menezes C.B."/>
            <person name="Matiolli C."/>
            <person name="Caffrey D."/>
            <person name="Araujo D.A."/>
            <person name="de Oliveira D.M."/>
            <person name="Golenbock D."/>
            <person name="Grisard E.C."/>
            <person name="Fantinatti-Garboggini F."/>
            <person name="de Carvalho F.M."/>
            <person name="Barcellos F.G."/>
            <person name="Prosdocimi F."/>
            <person name="May G."/>
            <person name="Azevedo Junior G.M."/>
            <person name="Guimaraes G.M."/>
            <person name="Goldman G.H."/>
            <person name="Padilha I.Q."/>
            <person name="Batista Jda S."/>
            <person name="Ferro J.A."/>
            <person name="Ribeiro J.M."/>
            <person name="Fietto J.L."/>
            <person name="Dabbas K.M."/>
            <person name="Cerdeira L."/>
            <person name="Agnez-Lima L.F."/>
            <person name="Brocchi M."/>
            <person name="de Carvalho M.O."/>
            <person name="Teixeira Mde M."/>
            <person name="Diniz Maia Mde M."/>
            <person name="Goldman M.H."/>
            <person name="Cruz Schneider M.P."/>
            <person name="Felipe M.S."/>
            <person name="Hungria M."/>
            <person name="Nicolas M.F."/>
            <person name="Pereira M."/>
            <person name="Montes M.A."/>
            <person name="Cantao M.E."/>
            <person name="Vincentz M."/>
            <person name="Rafael M.S."/>
            <person name="Silverman N."/>
            <person name="Stoco P.H."/>
            <person name="Souza R.C."/>
            <person name="Vicentini R."/>
            <person name="Gazzinelli R.T."/>
            <person name="Neves Rde O."/>
            <person name="Silva R."/>
            <person name="Astolfi-Filho S."/>
            <person name="Maciel T.E."/>
            <person name="Urmenyi T.P."/>
            <person name="Tadei W.P."/>
            <person name="Camargo E.P."/>
            <person name="de Vasconcelos A.T."/>
        </authorList>
    </citation>
    <scope>NUCLEOTIDE SEQUENCE</scope>
</reference>
<evidence type="ECO:0000313" key="1">
    <source>
        <dbReference type="EMBL" id="ETN66487.1"/>
    </source>
</evidence>
<dbReference type="Proteomes" id="UP000000673">
    <property type="component" value="Unassembled WGS sequence"/>
</dbReference>
<dbReference type="HOGENOM" id="CLU_1148012_0_0_1"/>
<evidence type="ECO:0000313" key="2">
    <source>
        <dbReference type="EnsemblMetazoa" id="ADAC001725-PA"/>
    </source>
</evidence>